<dbReference type="EMBL" id="JAHWGI010001231">
    <property type="protein sequence ID" value="KAK3925567.1"/>
    <property type="molecule type" value="Genomic_DNA"/>
</dbReference>
<gene>
    <name evidence="1" type="ORF">KUF71_013816</name>
</gene>
<dbReference type="GO" id="GO:0016874">
    <property type="term" value="F:ligase activity"/>
    <property type="evidence" value="ECO:0007669"/>
    <property type="project" value="UniProtKB-KW"/>
</dbReference>
<reference evidence="1" key="1">
    <citation type="submission" date="2021-07" db="EMBL/GenBank/DDBJ databases">
        <authorList>
            <person name="Catto M.A."/>
            <person name="Jacobson A."/>
            <person name="Kennedy G."/>
            <person name="Labadie P."/>
            <person name="Hunt B.G."/>
            <person name="Srinivasan R."/>
        </authorList>
    </citation>
    <scope>NUCLEOTIDE SEQUENCE</scope>
    <source>
        <strain evidence="1">PL_HMW_Pooled</strain>
        <tissue evidence="1">Head</tissue>
    </source>
</reference>
<evidence type="ECO:0000313" key="1">
    <source>
        <dbReference type="EMBL" id="KAK3925567.1"/>
    </source>
</evidence>
<organism evidence="1 2">
    <name type="scientific">Frankliniella fusca</name>
    <dbReference type="NCBI Taxonomy" id="407009"/>
    <lineage>
        <taxon>Eukaryota</taxon>
        <taxon>Metazoa</taxon>
        <taxon>Ecdysozoa</taxon>
        <taxon>Arthropoda</taxon>
        <taxon>Hexapoda</taxon>
        <taxon>Insecta</taxon>
        <taxon>Pterygota</taxon>
        <taxon>Neoptera</taxon>
        <taxon>Paraneoptera</taxon>
        <taxon>Thysanoptera</taxon>
        <taxon>Terebrantia</taxon>
        <taxon>Thripoidea</taxon>
        <taxon>Thripidae</taxon>
        <taxon>Frankliniella</taxon>
    </lineage>
</organism>
<dbReference type="AlphaFoldDB" id="A0AAE1LPI1"/>
<evidence type="ECO:0000313" key="2">
    <source>
        <dbReference type="Proteomes" id="UP001219518"/>
    </source>
</evidence>
<sequence length="127" mass="14530">MEHEKNCESKIAFRLQEDTMKSGHFEKMQVGRAKAIFNNRTAAGLRIMADKYNKPELKTTAWFISLVVRWFELVSSRSHACALSLANREAYSKATEHIRLTSTLFQTMKIGTNPLKEIGSHVKRDSL</sequence>
<reference evidence="1" key="2">
    <citation type="journal article" date="2023" name="BMC Genomics">
        <title>Pest status, molecular evolution, and epigenetic factors derived from the genome assembly of Frankliniella fusca, a thysanopteran phytovirus vector.</title>
        <authorList>
            <person name="Catto M.A."/>
            <person name="Labadie P.E."/>
            <person name="Jacobson A.L."/>
            <person name="Kennedy G.G."/>
            <person name="Srinivasan R."/>
            <person name="Hunt B.G."/>
        </authorList>
    </citation>
    <scope>NUCLEOTIDE SEQUENCE</scope>
    <source>
        <strain evidence="1">PL_HMW_Pooled</strain>
    </source>
</reference>
<name>A0AAE1LPI1_9NEOP</name>
<keyword evidence="2" id="KW-1185">Reference proteome</keyword>
<keyword evidence="1" id="KW-0436">Ligase</keyword>
<protein>
    <submittedName>
        <fullName evidence="1">Glycine--tRNA ligase alpha subunit</fullName>
    </submittedName>
</protein>
<proteinExistence type="predicted"/>
<dbReference type="Proteomes" id="UP001219518">
    <property type="component" value="Unassembled WGS sequence"/>
</dbReference>
<accession>A0AAE1LPI1</accession>
<comment type="caution">
    <text evidence="1">The sequence shown here is derived from an EMBL/GenBank/DDBJ whole genome shotgun (WGS) entry which is preliminary data.</text>
</comment>